<comment type="caution">
    <text evidence="2">The sequence shown here is derived from an EMBL/GenBank/DDBJ whole genome shotgun (WGS) entry which is preliminary data.</text>
</comment>
<feature type="domain" description="Dynamin N-terminal" evidence="1">
    <location>
        <begin position="10"/>
        <end position="192"/>
    </location>
</feature>
<dbReference type="GO" id="GO:0043024">
    <property type="term" value="F:ribosomal small subunit binding"/>
    <property type="evidence" value="ECO:0007669"/>
    <property type="project" value="TreeGrafter"/>
</dbReference>
<keyword evidence="3" id="KW-1185">Reference proteome</keyword>
<evidence type="ECO:0000259" key="1">
    <source>
        <dbReference type="Pfam" id="PF00350"/>
    </source>
</evidence>
<dbReference type="EMBL" id="JAGRRH010000018">
    <property type="protein sequence ID" value="KAG7351277.1"/>
    <property type="molecule type" value="Genomic_DNA"/>
</dbReference>
<protein>
    <submittedName>
        <fullName evidence="2">Small GTP-binding domain protein</fullName>
    </submittedName>
</protein>
<proteinExistence type="predicted"/>
<reference evidence="2" key="2">
    <citation type="submission" date="2021-04" db="EMBL/GenBank/DDBJ databases">
        <authorList>
            <person name="Podell S."/>
        </authorList>
    </citation>
    <scope>NUCLEOTIDE SEQUENCE</scope>
    <source>
        <strain evidence="2">Hildebrandi</strain>
    </source>
</reference>
<dbReference type="GO" id="GO:0000028">
    <property type="term" value="P:ribosomal small subunit assembly"/>
    <property type="evidence" value="ECO:0007669"/>
    <property type="project" value="TreeGrafter"/>
</dbReference>
<dbReference type="PANTHER" id="PTHR42698:SF2">
    <property type="entry name" value="GTPASE ERA-LIKE, CHLOROPLASTIC"/>
    <property type="match status" value="1"/>
</dbReference>
<dbReference type="OrthoDB" id="43903at2759"/>
<dbReference type="PANTHER" id="PTHR42698">
    <property type="entry name" value="GTPASE ERA"/>
    <property type="match status" value="1"/>
</dbReference>
<evidence type="ECO:0000313" key="2">
    <source>
        <dbReference type="EMBL" id="KAG7351277.1"/>
    </source>
</evidence>
<evidence type="ECO:0000313" key="3">
    <source>
        <dbReference type="Proteomes" id="UP000693970"/>
    </source>
</evidence>
<dbReference type="AlphaFoldDB" id="A0A9K3KXI9"/>
<gene>
    <name evidence="2" type="ORF">IV203_010637</name>
</gene>
<dbReference type="Pfam" id="PF00350">
    <property type="entry name" value="Dynamin_N"/>
    <property type="match status" value="1"/>
</dbReference>
<sequence>MKTSTFEIRVAVIGNVCAGKTTVLNALLGDKFSETSLKRTTAGVNLFYLVQPQEKDVSADKDCEEQLEWAVLENQQAPRSAESIHTEICADNRSLRSTNDVVEKAFTIQVLEPICEMRHDTQLVLVDIPGINEADSSLKYKKYVEANWRTFDCVIVVMDAVQGVNTQEQVDLLSFVHENTKKKNIPTIILGNKVDDPEHEAKLELVHEARAKAIEIFGDSCSEQPLAELNDLAEADDHHGSSITGAVFIPISAAYAFLYRKVGGMSSDSLKTLDQEILDGIGEQEIGPKKWARLSHQQKCDVVLEVICNPSEYEDSLKRTNFYSFLAALRFFISGQAAQRNVLSAQITHALNELSPKNVGNLSDSLQEAYTRSKAIGQDTTDLVGHFWRVYELAEKDSMKKLEEEVEPSGLHYCFVDLEKLYEISAGLGWPDQQTKTVKRMKDLLSLQLSFLHQEKEKWSFDQFLASAPQFQIRYCQGTYCSRYGVGSTSGCGSNRSVTVNGKSVSYYCGNKIPPGTWSSNCTMEWKNLSPQDWITIFSSILLPSNEMEYYKEFGIEKVMAENELSGLIEAYNLKARAFHDYLSLSEKEYLQEARKSTMSEDAKAAIFKIEMPSNLDDPKHWGHLGYKYCPLRRRLTIDVFEVSRVTIHIPQVQNKVTGPNKGSQHLPNRPHHVNVVVASRSTLARACAKTIQHTINNLFILVEGSTAGGTYSEGGSGTLAMPLRSLIALASENSTKSCQSSNLSRFASIMDEVISLASSALATLSSSPSAPASSSSAAT</sequence>
<reference evidence="2" key="1">
    <citation type="journal article" date="2021" name="Sci. Rep.">
        <title>Diploid genomic architecture of Nitzschia inconspicua, an elite biomass production diatom.</title>
        <authorList>
            <person name="Oliver A."/>
            <person name="Podell S."/>
            <person name="Pinowska A."/>
            <person name="Traller J.C."/>
            <person name="Smith S.R."/>
            <person name="McClure R."/>
            <person name="Beliaev A."/>
            <person name="Bohutskyi P."/>
            <person name="Hill E.A."/>
            <person name="Rabines A."/>
            <person name="Zheng H."/>
            <person name="Allen L.Z."/>
            <person name="Kuo A."/>
            <person name="Grigoriev I.V."/>
            <person name="Allen A.E."/>
            <person name="Hazlebeck D."/>
            <person name="Allen E.E."/>
        </authorList>
    </citation>
    <scope>NUCLEOTIDE SEQUENCE</scope>
    <source>
        <strain evidence="2">Hildebrandi</strain>
    </source>
</reference>
<dbReference type="InterPro" id="IPR005662">
    <property type="entry name" value="GTPase_Era-like"/>
</dbReference>
<accession>A0A9K3KXI9</accession>
<dbReference type="InterPro" id="IPR045063">
    <property type="entry name" value="Dynamin_N"/>
</dbReference>
<dbReference type="GO" id="GO:0005525">
    <property type="term" value="F:GTP binding"/>
    <property type="evidence" value="ECO:0007669"/>
    <property type="project" value="InterPro"/>
</dbReference>
<dbReference type="Proteomes" id="UP000693970">
    <property type="component" value="Unassembled WGS sequence"/>
</dbReference>
<name>A0A9K3KXI9_9STRA</name>
<organism evidence="2 3">
    <name type="scientific">Nitzschia inconspicua</name>
    <dbReference type="NCBI Taxonomy" id="303405"/>
    <lineage>
        <taxon>Eukaryota</taxon>
        <taxon>Sar</taxon>
        <taxon>Stramenopiles</taxon>
        <taxon>Ochrophyta</taxon>
        <taxon>Bacillariophyta</taxon>
        <taxon>Bacillariophyceae</taxon>
        <taxon>Bacillariophycidae</taxon>
        <taxon>Bacillariales</taxon>
        <taxon>Bacillariaceae</taxon>
        <taxon>Nitzschia</taxon>
    </lineage>
</organism>
<dbReference type="GO" id="GO:0019843">
    <property type="term" value="F:rRNA binding"/>
    <property type="evidence" value="ECO:0007669"/>
    <property type="project" value="TreeGrafter"/>
</dbReference>